<evidence type="ECO:0000313" key="1">
    <source>
        <dbReference type="EMBL" id="XPM62638.1"/>
    </source>
</evidence>
<accession>A0ACD5GP35</accession>
<dbReference type="Proteomes" id="UP000095472">
    <property type="component" value="Chromosome"/>
</dbReference>
<gene>
    <name evidence="1" type="ORF">BH720_023735</name>
</gene>
<sequence>MQQNLKKLEGSSLYLGLALASFTSLLTGLPVLAQPIVPANDTTGTLVNQNGDRIDISGGKLSGDGRNLFHSFSQFGLDANQTANFLSNPNIHNILGRINGGSPSFINGLLQVLGGQSNLFLLNPYGIVFGSNAQLNIPGSFNASTATGIGFDNNHWFNAFGSNDYHSLIGNPNSFAFSSLQPGAIINLGHLAVNSGQNLTLLGGTVVSNGQISAPKAKLL</sequence>
<keyword evidence="2" id="KW-1185">Reference proteome</keyword>
<organism evidence="1 2">
    <name type="scientific">Desertifilum tharense IPPAS B-1220</name>
    <dbReference type="NCBI Taxonomy" id="1781255"/>
    <lineage>
        <taxon>Bacteria</taxon>
        <taxon>Bacillati</taxon>
        <taxon>Cyanobacteriota</taxon>
        <taxon>Cyanophyceae</taxon>
        <taxon>Desertifilales</taxon>
        <taxon>Desertifilaceae</taxon>
        <taxon>Desertifilum</taxon>
    </lineage>
</organism>
<proteinExistence type="predicted"/>
<name>A0ACD5GP35_9CYAN</name>
<protein>
    <submittedName>
        <fullName evidence="1">Filamentous hemagglutinin N-terminal domain-containing protein</fullName>
    </submittedName>
</protein>
<dbReference type="EMBL" id="CP182909">
    <property type="protein sequence ID" value="XPM62638.1"/>
    <property type="molecule type" value="Genomic_DNA"/>
</dbReference>
<reference evidence="1 2" key="1">
    <citation type="journal article" date="2016" name="Genome Announc.">
        <title>Draft Genome Sequence of the Thermotolerant Cyanobacterium Desertifilum sp. IPPAS B-1220.</title>
        <authorList>
            <person name="Mironov K.S."/>
            <person name="Sinetova M.A."/>
            <person name="Bolatkhan K."/>
            <person name="Zayadan B.K."/>
            <person name="Ustinova V.V."/>
            <person name="Kupriyanova E.V."/>
            <person name="Skrypnik A.N."/>
            <person name="Gogoleva N.E."/>
            <person name="Gogolev Y.V."/>
            <person name="Los D.A."/>
        </authorList>
    </citation>
    <scope>NUCLEOTIDE SEQUENCE [LARGE SCALE GENOMIC DNA]</scope>
    <source>
        <strain evidence="1 2">IPPAS B-1220</strain>
    </source>
</reference>
<evidence type="ECO:0000313" key="2">
    <source>
        <dbReference type="Proteomes" id="UP000095472"/>
    </source>
</evidence>